<dbReference type="RefSeq" id="WP_150023083.1">
    <property type="nucleotide sequence ID" value="NZ_VWOJ01000002.1"/>
</dbReference>
<dbReference type="PROSITE" id="PS51257">
    <property type="entry name" value="PROKAR_LIPOPROTEIN"/>
    <property type="match status" value="1"/>
</dbReference>
<accession>A0A5M6ZIF5</accession>
<dbReference type="InterPro" id="IPR006837">
    <property type="entry name" value="Divergent_DAC"/>
</dbReference>
<dbReference type="InterPro" id="IPR011330">
    <property type="entry name" value="Glyco_hydro/deAcase_b/a-brl"/>
</dbReference>
<dbReference type="PANTHER" id="PTHR30105:SF2">
    <property type="entry name" value="DIVERGENT POLYSACCHARIDE DEACETYLASE SUPERFAMILY"/>
    <property type="match status" value="1"/>
</dbReference>
<proteinExistence type="predicted"/>
<comment type="caution">
    <text evidence="1">The sequence shown here is derived from an EMBL/GenBank/DDBJ whole genome shotgun (WGS) entry which is preliminary data.</text>
</comment>
<name>A0A5M6ZIF5_9PROT</name>
<dbReference type="SUPFAM" id="SSF88713">
    <property type="entry name" value="Glycoside hydrolase/deacetylase"/>
    <property type="match status" value="1"/>
</dbReference>
<gene>
    <name evidence="1" type="ORF">F1654_08425</name>
</gene>
<dbReference type="Proteomes" id="UP000325122">
    <property type="component" value="Unassembled WGS sequence"/>
</dbReference>
<sequence>MPAPRSEPSPLRGPLLAGLGAACAFIVLAGALSVFAGGEPAPAGAAADIAARPDPVILAEAEPEVDAPAAPFDDGPVEDVTLPGVADTEAALTAPPAPERPAAPRAPLPGLYEDGPGGPLPVIGADGQRPDAAYARAHSQRTGPVVALIVGGLGMSERLTLEAIETLPPEVTLSFAPYARDLQGWIDRARAAGHEVLIELPMEPFDYPNNDPGPHTLLAEAGAAENERRLTWLLSRAAGYTGVINYQGARLGASQAPLARVLARLEARGLTVFHDGAGRRPVIEAAGREAGARLVLADRVIDSDPGRDAVEQRLLELEALALQNGAALGSGFAYPVTVEAARAWAEGLSRRGYVLAPASHVAKLRHAQTRET</sequence>
<organism evidence="1 2">
    <name type="scientific">Alkalicaulis satelles</name>
    <dbReference type="NCBI Taxonomy" id="2609175"/>
    <lineage>
        <taxon>Bacteria</taxon>
        <taxon>Pseudomonadati</taxon>
        <taxon>Pseudomonadota</taxon>
        <taxon>Alphaproteobacteria</taxon>
        <taxon>Maricaulales</taxon>
        <taxon>Maricaulaceae</taxon>
        <taxon>Alkalicaulis</taxon>
    </lineage>
</organism>
<evidence type="ECO:0000313" key="1">
    <source>
        <dbReference type="EMBL" id="KAA5803815.1"/>
    </source>
</evidence>
<reference evidence="1 2" key="1">
    <citation type="submission" date="2019-09" db="EMBL/GenBank/DDBJ databases">
        <authorList>
            <person name="Kevbrin V."/>
            <person name="Grouzdev D.S."/>
        </authorList>
    </citation>
    <scope>NUCLEOTIDE SEQUENCE [LARGE SCALE GENOMIC DNA]</scope>
    <source>
        <strain evidence="1 2">G-192</strain>
    </source>
</reference>
<evidence type="ECO:0000313" key="2">
    <source>
        <dbReference type="Proteomes" id="UP000325122"/>
    </source>
</evidence>
<keyword evidence="2" id="KW-1185">Reference proteome</keyword>
<dbReference type="Gene3D" id="3.20.20.370">
    <property type="entry name" value="Glycoside hydrolase/deacetylase"/>
    <property type="match status" value="1"/>
</dbReference>
<dbReference type="AlphaFoldDB" id="A0A5M6ZIF5"/>
<dbReference type="PANTHER" id="PTHR30105">
    <property type="entry name" value="UNCHARACTERIZED YIBQ-RELATED"/>
    <property type="match status" value="1"/>
</dbReference>
<dbReference type="GO" id="GO:0005975">
    <property type="term" value="P:carbohydrate metabolic process"/>
    <property type="evidence" value="ECO:0007669"/>
    <property type="project" value="InterPro"/>
</dbReference>
<protein>
    <submittedName>
        <fullName evidence="1">Divergent polysaccharide deacetylase family protein</fullName>
    </submittedName>
</protein>
<dbReference type="Pfam" id="PF04748">
    <property type="entry name" value="Polysacc_deac_2"/>
    <property type="match status" value="1"/>
</dbReference>
<dbReference type="CDD" id="cd10936">
    <property type="entry name" value="CE4_DAC2"/>
    <property type="match status" value="1"/>
</dbReference>
<dbReference type="EMBL" id="VWOJ01000002">
    <property type="protein sequence ID" value="KAA5803815.1"/>
    <property type="molecule type" value="Genomic_DNA"/>
</dbReference>